<organism evidence="1 2">
    <name type="scientific">Inconstantimicrobium mannanitabidum</name>
    <dbReference type="NCBI Taxonomy" id="1604901"/>
    <lineage>
        <taxon>Bacteria</taxon>
        <taxon>Bacillati</taxon>
        <taxon>Bacillota</taxon>
        <taxon>Clostridia</taxon>
        <taxon>Eubacteriales</taxon>
        <taxon>Clostridiaceae</taxon>
        <taxon>Inconstantimicrobium</taxon>
    </lineage>
</organism>
<sequence length="123" mass="13525">MRKRTKRTLGLATILACSLSVTAFGFTADKYKIGAVAGYCYCGLYGYQHAIEAIRYEKEAGRRTEGSAKIGTAYSGHHGRIYAQIGDCVGKSVEITGPGWSLTTPFDIWGRYPVTEIHSYTPY</sequence>
<evidence type="ECO:0000313" key="1">
    <source>
        <dbReference type="EMBL" id="GKX67746.1"/>
    </source>
</evidence>
<dbReference type="EMBL" id="BROD01000001">
    <property type="protein sequence ID" value="GKX67746.1"/>
    <property type="molecule type" value="Genomic_DNA"/>
</dbReference>
<accession>A0ACB5RF32</accession>
<reference evidence="1" key="1">
    <citation type="journal article" date="2025" name="Int. J. Syst. Evol. Microbiol.">
        <title>Inconstantimicrobium mannanitabidum sp. nov., a novel member of the family Clostridiaceae isolated from anoxic soil under the treatment of reductive soil disinfestation.</title>
        <authorList>
            <person name="Ueki A."/>
            <person name="Tonouchi A."/>
            <person name="Honma S."/>
            <person name="Kaku N."/>
            <person name="Ueki K."/>
        </authorList>
    </citation>
    <scope>NUCLEOTIDE SEQUENCE</scope>
    <source>
        <strain evidence="1">TW13</strain>
    </source>
</reference>
<name>A0ACB5RF32_9CLOT</name>
<dbReference type="Proteomes" id="UP001058074">
    <property type="component" value="Unassembled WGS sequence"/>
</dbReference>
<comment type="caution">
    <text evidence="1">The sequence shown here is derived from an EMBL/GenBank/DDBJ whole genome shotgun (WGS) entry which is preliminary data.</text>
</comment>
<gene>
    <name evidence="1" type="ORF">rsdtw13_30040</name>
</gene>
<evidence type="ECO:0000313" key="2">
    <source>
        <dbReference type="Proteomes" id="UP001058074"/>
    </source>
</evidence>
<keyword evidence="2" id="KW-1185">Reference proteome</keyword>
<protein>
    <submittedName>
        <fullName evidence="1">Uncharacterized protein</fullName>
    </submittedName>
</protein>
<proteinExistence type="predicted"/>